<organism evidence="7 8">
    <name type="scientific">Parvularcula maris</name>
    <dbReference type="NCBI Taxonomy" id="2965077"/>
    <lineage>
        <taxon>Bacteria</taxon>
        <taxon>Pseudomonadati</taxon>
        <taxon>Pseudomonadota</taxon>
        <taxon>Alphaproteobacteria</taxon>
        <taxon>Parvularculales</taxon>
        <taxon>Parvularculaceae</taxon>
        <taxon>Parvularcula</taxon>
    </lineage>
</organism>
<dbReference type="GO" id="GO:0006508">
    <property type="term" value="P:proteolysis"/>
    <property type="evidence" value="ECO:0007669"/>
    <property type="project" value="UniProtKB-KW"/>
</dbReference>
<dbReference type="Gene3D" id="3.40.50.1820">
    <property type="entry name" value="alpha/beta hydrolase"/>
    <property type="match status" value="1"/>
</dbReference>
<keyword evidence="1" id="KW-0121">Carboxypeptidase</keyword>
<dbReference type="AlphaFoldDB" id="A0A9X2L8K6"/>
<evidence type="ECO:0000256" key="1">
    <source>
        <dbReference type="ARBA" id="ARBA00022645"/>
    </source>
</evidence>
<keyword evidence="4" id="KW-0378">Hydrolase</keyword>
<feature type="compositionally biased region" description="Low complexity" evidence="6">
    <location>
        <begin position="17"/>
        <end position="26"/>
    </location>
</feature>
<keyword evidence="5" id="KW-0325">Glycoprotein</keyword>
<evidence type="ECO:0008006" key="9">
    <source>
        <dbReference type="Google" id="ProtNLM"/>
    </source>
</evidence>
<keyword evidence="2" id="KW-0645">Protease</keyword>
<dbReference type="Proteomes" id="UP001142610">
    <property type="component" value="Unassembled WGS sequence"/>
</dbReference>
<accession>A0A9X2L8K6</accession>
<name>A0A9X2L8K6_9PROT</name>
<dbReference type="RefSeq" id="WP_256618882.1">
    <property type="nucleotide sequence ID" value="NZ_JANIBC010000003.1"/>
</dbReference>
<sequence length="541" mass="58682">MLLTLAAALAAQAVPDAAPDVPSAPTVQEAAKPEPTGSRAEITSEEGVATLRYSAGGEAFDYTVKAGFLPLGPEGEPEVEIFHTAYLREDVEAAERPITFVFNGGPGAASVYLHMGALGPMKIAFTENGDLPPPPVRLEDNPDSWLPYTDLVFIDPVGTGFSRFVGESAEMQGGEAKGSAKYHSVMGDLTAMGEFIERYLAENARYRSPVVVAGESYGGFRAAMLAQMLPKEHDVPLSGSVLISPKFDLFGGRSDGLHPAPWISRVPSYAASAASQGKGLSGEKVTTIEAMEEIMAEAEDFAVSDFARYLVQGERMPQAEQAMILKRFAELTGLPEDYVRTQRGRVSQSEYASELLREKGQLVGIYDATVAVTDPDPERYESGYQSDPLFVLSGPYRAGLVSFLSEEVGFEMPDRRYDSLSGSTGGAWRYYVGSPNRPQPPAAAMRLREGLTMNKHLKVWITHGAMDLQTPYFETAYIVNNLGIPEAVRSNVRLDTYYGGHMYYMHRASSEAFAEDAAEFFASMGRQEERADSGGSQQAGE</sequence>
<dbReference type="GO" id="GO:0004185">
    <property type="term" value="F:serine-type carboxypeptidase activity"/>
    <property type="evidence" value="ECO:0007669"/>
    <property type="project" value="InterPro"/>
</dbReference>
<protein>
    <recommendedName>
        <fullName evidence="9">Peptidase S10</fullName>
    </recommendedName>
</protein>
<reference evidence="7" key="1">
    <citation type="submission" date="2022-07" db="EMBL/GenBank/DDBJ databases">
        <title>Parvularcula maris sp. nov., an algicidal bacterium isolated from seawater.</title>
        <authorList>
            <person name="Li F."/>
        </authorList>
    </citation>
    <scope>NUCLEOTIDE SEQUENCE</scope>
    <source>
        <strain evidence="7">BGMRC 0090</strain>
    </source>
</reference>
<keyword evidence="3" id="KW-0732">Signal</keyword>
<evidence type="ECO:0000313" key="8">
    <source>
        <dbReference type="Proteomes" id="UP001142610"/>
    </source>
</evidence>
<evidence type="ECO:0000256" key="3">
    <source>
        <dbReference type="ARBA" id="ARBA00022729"/>
    </source>
</evidence>
<keyword evidence="8" id="KW-1185">Reference proteome</keyword>
<dbReference type="Pfam" id="PF00450">
    <property type="entry name" value="Peptidase_S10"/>
    <property type="match status" value="1"/>
</dbReference>
<proteinExistence type="predicted"/>
<dbReference type="EMBL" id="JANIBC010000003">
    <property type="protein sequence ID" value="MCQ8185022.1"/>
    <property type="molecule type" value="Genomic_DNA"/>
</dbReference>
<evidence type="ECO:0000256" key="4">
    <source>
        <dbReference type="ARBA" id="ARBA00022801"/>
    </source>
</evidence>
<evidence type="ECO:0000256" key="5">
    <source>
        <dbReference type="ARBA" id="ARBA00023180"/>
    </source>
</evidence>
<feature type="region of interest" description="Disordered" evidence="6">
    <location>
        <begin position="17"/>
        <end position="45"/>
    </location>
</feature>
<gene>
    <name evidence="7" type="ORF">NOG11_06420</name>
</gene>
<dbReference type="PANTHER" id="PTHR11802">
    <property type="entry name" value="SERINE PROTEASE FAMILY S10 SERINE CARBOXYPEPTIDASE"/>
    <property type="match status" value="1"/>
</dbReference>
<dbReference type="InterPro" id="IPR001563">
    <property type="entry name" value="Peptidase_S10"/>
</dbReference>
<dbReference type="SUPFAM" id="SSF53474">
    <property type="entry name" value="alpha/beta-Hydrolases"/>
    <property type="match status" value="1"/>
</dbReference>
<dbReference type="PANTHER" id="PTHR11802:SF3">
    <property type="entry name" value="RETINOID-INDUCIBLE SERINE CARBOXYPEPTIDASE"/>
    <property type="match status" value="1"/>
</dbReference>
<evidence type="ECO:0000256" key="2">
    <source>
        <dbReference type="ARBA" id="ARBA00022670"/>
    </source>
</evidence>
<evidence type="ECO:0000313" key="7">
    <source>
        <dbReference type="EMBL" id="MCQ8185022.1"/>
    </source>
</evidence>
<dbReference type="InterPro" id="IPR029058">
    <property type="entry name" value="AB_hydrolase_fold"/>
</dbReference>
<comment type="caution">
    <text evidence="7">The sequence shown here is derived from an EMBL/GenBank/DDBJ whole genome shotgun (WGS) entry which is preliminary data.</text>
</comment>
<evidence type="ECO:0000256" key="6">
    <source>
        <dbReference type="SAM" id="MobiDB-lite"/>
    </source>
</evidence>